<dbReference type="Proteomes" id="UP001231109">
    <property type="component" value="Unassembled WGS sequence"/>
</dbReference>
<feature type="chain" id="PRO_5046470446" evidence="6">
    <location>
        <begin position="24"/>
        <end position="350"/>
    </location>
</feature>
<gene>
    <name evidence="9" type="ORF">ORJ04_11145</name>
</gene>
<keyword evidence="4" id="KW-0378">Hydrolase</keyword>
<evidence type="ECO:0000256" key="5">
    <source>
        <dbReference type="ARBA" id="ARBA00022825"/>
    </source>
</evidence>
<proteinExistence type="inferred from homology"/>
<dbReference type="InterPro" id="IPR040921">
    <property type="entry name" value="Peptidase_S66C"/>
</dbReference>
<evidence type="ECO:0000256" key="2">
    <source>
        <dbReference type="ARBA" id="ARBA00022645"/>
    </source>
</evidence>
<feature type="domain" description="LD-carboxypeptidase C-terminal" evidence="8">
    <location>
        <begin position="218"/>
        <end position="334"/>
    </location>
</feature>
<dbReference type="SUPFAM" id="SSF52317">
    <property type="entry name" value="Class I glutamine amidotransferase-like"/>
    <property type="match status" value="1"/>
</dbReference>
<accession>A0ABT9HZF4</accession>
<name>A0ABT9HZF4_9GAMM</name>
<evidence type="ECO:0000256" key="6">
    <source>
        <dbReference type="SAM" id="SignalP"/>
    </source>
</evidence>
<feature type="domain" description="LD-carboxypeptidase N-terminal" evidence="7">
    <location>
        <begin position="48"/>
        <end position="165"/>
    </location>
</feature>
<protein>
    <submittedName>
        <fullName evidence="9">LD-carboxypeptidase</fullName>
    </submittedName>
</protein>
<keyword evidence="10" id="KW-1185">Reference proteome</keyword>
<evidence type="ECO:0000256" key="1">
    <source>
        <dbReference type="ARBA" id="ARBA00010233"/>
    </source>
</evidence>
<reference evidence="9 10" key="1">
    <citation type="submission" date="2022-11" db="EMBL/GenBank/DDBJ databases">
        <title>Viruses from the air-sea interface of a natural surface slick.</title>
        <authorList>
            <person name="Rahlff J."/>
            <person name="Holmfeldt K."/>
        </authorList>
    </citation>
    <scope>NUCLEOTIDE SEQUENCE [LARGE SCALE GENOMIC DNA]</scope>
    <source>
        <strain evidence="9 10">SMS4</strain>
    </source>
</reference>
<dbReference type="Gene3D" id="3.40.50.10740">
    <property type="entry name" value="Class I glutamine amidotransferase-like"/>
    <property type="match status" value="1"/>
</dbReference>
<sequence>MDKRQFIKSCALAATLVPLVSCANVIAAPAGRTASRLLPVALNPGDTVALVSPSKATDHKIDVQIAEEVMAALGLNVKTAPHLTARRGHLAGTDAERAGDINAMFADKDVKAIICLRGGSGAARLLPLLDYKLIRNNPKILLGYSDITALHNAIHAQTGLVTFHGPNGTGSWNSFNADQFRRVFFERELMQYQNVIDAKDELAPRQNRTITITGGKVQGELIGGNLTVLTALAGSPYLPDFSGKILFIEDVEEAPYRVDRMLSTLKLMGALDKIAGFIFGECTDCSPGGGYGWLTMDQIFDDHIKPLNIPAYRGAMIGHIKQQFIVPVGGRVELDADAGTFRLLESVFQS</sequence>
<dbReference type="InterPro" id="IPR027478">
    <property type="entry name" value="LdcA_N"/>
</dbReference>
<dbReference type="EMBL" id="JAPJDZ010000025">
    <property type="protein sequence ID" value="MDP5136502.1"/>
    <property type="molecule type" value="Genomic_DNA"/>
</dbReference>
<dbReference type="InterPro" id="IPR029062">
    <property type="entry name" value="Class_I_gatase-like"/>
</dbReference>
<feature type="signal peptide" evidence="6">
    <location>
        <begin position="1"/>
        <end position="23"/>
    </location>
</feature>
<dbReference type="InterPro" id="IPR040449">
    <property type="entry name" value="Peptidase_S66_N"/>
</dbReference>
<evidence type="ECO:0000256" key="4">
    <source>
        <dbReference type="ARBA" id="ARBA00022801"/>
    </source>
</evidence>
<organism evidence="9 10">
    <name type="scientific">Rheinheimera baltica</name>
    <dbReference type="NCBI Taxonomy" id="67576"/>
    <lineage>
        <taxon>Bacteria</taxon>
        <taxon>Pseudomonadati</taxon>
        <taxon>Pseudomonadota</taxon>
        <taxon>Gammaproteobacteria</taxon>
        <taxon>Chromatiales</taxon>
        <taxon>Chromatiaceae</taxon>
        <taxon>Rheinheimera</taxon>
    </lineage>
</organism>
<dbReference type="Pfam" id="PF17676">
    <property type="entry name" value="Peptidase_S66C"/>
    <property type="match status" value="1"/>
</dbReference>
<dbReference type="Gene3D" id="3.50.30.60">
    <property type="entry name" value="LD-carboxypeptidase A C-terminal domain-like"/>
    <property type="match status" value="1"/>
</dbReference>
<evidence type="ECO:0000256" key="3">
    <source>
        <dbReference type="ARBA" id="ARBA00022670"/>
    </source>
</evidence>
<dbReference type="InterPro" id="IPR027461">
    <property type="entry name" value="Carboxypeptidase_A_C_sf"/>
</dbReference>
<dbReference type="RefSeq" id="WP_305975857.1">
    <property type="nucleotide sequence ID" value="NZ_JAPJDZ010000025.1"/>
</dbReference>
<dbReference type="SUPFAM" id="SSF141986">
    <property type="entry name" value="LD-carboxypeptidase A C-terminal domain-like"/>
    <property type="match status" value="1"/>
</dbReference>
<dbReference type="Pfam" id="PF02016">
    <property type="entry name" value="Peptidase_S66"/>
    <property type="match status" value="1"/>
</dbReference>
<keyword evidence="6" id="KW-0732">Signal</keyword>
<evidence type="ECO:0000259" key="8">
    <source>
        <dbReference type="Pfam" id="PF17676"/>
    </source>
</evidence>
<keyword evidence="3" id="KW-0645">Protease</keyword>
<dbReference type="PANTHER" id="PTHR30237:SF2">
    <property type="entry name" value="MUREIN TETRAPEPTIDE CARBOXYPEPTIDASE"/>
    <property type="match status" value="1"/>
</dbReference>
<evidence type="ECO:0000313" key="9">
    <source>
        <dbReference type="EMBL" id="MDP5136502.1"/>
    </source>
</evidence>
<comment type="similarity">
    <text evidence="1">Belongs to the peptidase S66 family.</text>
</comment>
<keyword evidence="5" id="KW-0720">Serine protease</keyword>
<dbReference type="CDD" id="cd07025">
    <property type="entry name" value="Peptidase_S66"/>
    <property type="match status" value="1"/>
</dbReference>
<dbReference type="PIRSF" id="PIRSF028757">
    <property type="entry name" value="LD-carboxypeptidase"/>
    <property type="match status" value="1"/>
</dbReference>
<keyword evidence="2" id="KW-0121">Carboxypeptidase</keyword>
<evidence type="ECO:0000313" key="10">
    <source>
        <dbReference type="Proteomes" id="UP001231109"/>
    </source>
</evidence>
<dbReference type="PANTHER" id="PTHR30237">
    <property type="entry name" value="MURAMOYLTETRAPEPTIDE CARBOXYPEPTIDASE"/>
    <property type="match status" value="1"/>
</dbReference>
<evidence type="ECO:0000259" key="7">
    <source>
        <dbReference type="Pfam" id="PF02016"/>
    </source>
</evidence>
<comment type="caution">
    <text evidence="9">The sequence shown here is derived from an EMBL/GenBank/DDBJ whole genome shotgun (WGS) entry which is preliminary data.</text>
</comment>
<dbReference type="InterPro" id="IPR003507">
    <property type="entry name" value="S66_fam"/>
</dbReference>